<comment type="subcellular location">
    <subcellularLocation>
        <location evidence="1">Membrane</location>
        <topology evidence="1">Multi-pass membrane protein</topology>
    </subcellularLocation>
</comment>
<keyword evidence="3 5" id="KW-1133">Transmembrane helix</keyword>
<dbReference type="AlphaFoldDB" id="A0A0S7WJ56"/>
<name>A0A0S7WJ56_UNCT6</name>
<evidence type="ECO:0000313" key="7">
    <source>
        <dbReference type="Proteomes" id="UP000051124"/>
    </source>
</evidence>
<evidence type="ECO:0000256" key="2">
    <source>
        <dbReference type="ARBA" id="ARBA00022692"/>
    </source>
</evidence>
<dbReference type="Gene3D" id="1.10.357.140">
    <property type="entry name" value="UbiA prenyltransferase"/>
    <property type="match status" value="1"/>
</dbReference>
<dbReference type="GO" id="GO:0016765">
    <property type="term" value="F:transferase activity, transferring alkyl or aryl (other than methyl) groups"/>
    <property type="evidence" value="ECO:0007669"/>
    <property type="project" value="InterPro"/>
</dbReference>
<keyword evidence="2 5" id="KW-0812">Transmembrane</keyword>
<dbReference type="InterPro" id="IPR050475">
    <property type="entry name" value="Prenyltransferase_related"/>
</dbReference>
<feature type="transmembrane region" description="Helical" evidence="5">
    <location>
        <begin position="200"/>
        <end position="221"/>
    </location>
</feature>
<feature type="transmembrane region" description="Helical" evidence="5">
    <location>
        <begin position="233"/>
        <end position="250"/>
    </location>
</feature>
<evidence type="ECO:0000256" key="4">
    <source>
        <dbReference type="ARBA" id="ARBA00023136"/>
    </source>
</evidence>
<evidence type="ECO:0000256" key="3">
    <source>
        <dbReference type="ARBA" id="ARBA00022989"/>
    </source>
</evidence>
<dbReference type="InterPro" id="IPR044878">
    <property type="entry name" value="UbiA_sf"/>
</dbReference>
<evidence type="ECO:0000256" key="1">
    <source>
        <dbReference type="ARBA" id="ARBA00004141"/>
    </source>
</evidence>
<reference evidence="6 7" key="1">
    <citation type="journal article" date="2015" name="Microbiome">
        <title>Genomic resolution of linkages in carbon, nitrogen, and sulfur cycling among widespread estuary sediment bacteria.</title>
        <authorList>
            <person name="Baker B.J."/>
            <person name="Lazar C.S."/>
            <person name="Teske A.P."/>
            <person name="Dick G.J."/>
        </authorList>
    </citation>
    <scope>NUCLEOTIDE SEQUENCE [LARGE SCALE GENOMIC DNA]</scope>
    <source>
        <strain evidence="6">DG_26</strain>
    </source>
</reference>
<dbReference type="EMBL" id="LIZT01000031">
    <property type="protein sequence ID" value="KPJ50095.1"/>
    <property type="molecule type" value="Genomic_DNA"/>
</dbReference>
<evidence type="ECO:0000313" key="6">
    <source>
        <dbReference type="EMBL" id="KPJ50095.1"/>
    </source>
</evidence>
<feature type="transmembrane region" description="Helical" evidence="5">
    <location>
        <begin position="36"/>
        <end position="54"/>
    </location>
</feature>
<dbReference type="PANTHER" id="PTHR42723:SF1">
    <property type="entry name" value="CHLOROPHYLL SYNTHASE, CHLOROPLASTIC"/>
    <property type="match status" value="1"/>
</dbReference>
<accession>A0A0S7WJ56</accession>
<dbReference type="NCBIfam" id="NF008977">
    <property type="entry name" value="PRK12324.1-2"/>
    <property type="match status" value="1"/>
</dbReference>
<gene>
    <name evidence="6" type="ORF">AMJ40_03935</name>
</gene>
<dbReference type="CDD" id="cd13963">
    <property type="entry name" value="PT_UbiA_2"/>
    <property type="match status" value="1"/>
</dbReference>
<keyword evidence="4 5" id="KW-0472">Membrane</keyword>
<comment type="caution">
    <text evidence="6">The sequence shown here is derived from an EMBL/GenBank/DDBJ whole genome shotgun (WGS) entry which is preliminary data.</text>
</comment>
<organism evidence="6 7">
    <name type="scientific">candidate division TA06 bacterium DG_26</name>
    <dbReference type="NCBI Taxonomy" id="1703771"/>
    <lineage>
        <taxon>Bacteria</taxon>
        <taxon>Bacteria division TA06</taxon>
    </lineage>
</organism>
<feature type="transmembrane region" description="Helical" evidence="5">
    <location>
        <begin position="131"/>
        <end position="151"/>
    </location>
</feature>
<evidence type="ECO:0008006" key="8">
    <source>
        <dbReference type="Google" id="ProtNLM"/>
    </source>
</evidence>
<feature type="transmembrane region" description="Helical" evidence="5">
    <location>
        <begin position="157"/>
        <end position="173"/>
    </location>
</feature>
<dbReference type="PANTHER" id="PTHR42723">
    <property type="entry name" value="CHLOROPHYLL SYNTHASE"/>
    <property type="match status" value="1"/>
</dbReference>
<dbReference type="InterPro" id="IPR000537">
    <property type="entry name" value="UbiA_prenyltransferase"/>
</dbReference>
<protein>
    <recommendedName>
        <fullName evidence="8">Phosphoribose diphosphate--decaprenyl-phosphate phosphoribosyltransferase</fullName>
    </recommendedName>
</protein>
<feature type="transmembrane region" description="Helical" evidence="5">
    <location>
        <begin position="271"/>
        <end position="287"/>
    </location>
</feature>
<evidence type="ECO:0000256" key="5">
    <source>
        <dbReference type="SAM" id="Phobius"/>
    </source>
</evidence>
<feature type="transmembrane region" description="Helical" evidence="5">
    <location>
        <begin position="75"/>
        <end position="101"/>
    </location>
</feature>
<sequence>MVDLIRSMRPAQWTKNLIVFAGIIFSGNLFRSDLLFRSAITFAIFCLLSGAMYIMNDILDRNQDTHHPLKSKRPISLGIVSTTRAKLAIPVLTIVPLILAWILEPRVAIAAAAYAGMMSAYSLWLKRIPILDVLIISFGLFLRALSGAFAVSVEMSVWLFLCTILLALFLALCKRKHELLTLEDAAGRHRRVLEHYTDKLLDQMIAIATGSTIIAYAIYTISPETVGKFHTKNLVFTFPIVLFGLFRYLYLVYRERAGGAPEQLLLNDRQLIASIVLWAIAVGTIIYV</sequence>
<dbReference type="GO" id="GO:0016020">
    <property type="term" value="C:membrane"/>
    <property type="evidence" value="ECO:0007669"/>
    <property type="project" value="UniProtKB-SubCell"/>
</dbReference>
<proteinExistence type="predicted"/>
<dbReference type="Proteomes" id="UP000051124">
    <property type="component" value="Unassembled WGS sequence"/>
</dbReference>
<dbReference type="Pfam" id="PF01040">
    <property type="entry name" value="UbiA"/>
    <property type="match status" value="1"/>
</dbReference>